<evidence type="ECO:0008006" key="14">
    <source>
        <dbReference type="Google" id="ProtNLM"/>
    </source>
</evidence>
<keyword evidence="5" id="KW-0249">Electron transport</keyword>
<reference evidence="13" key="1">
    <citation type="journal article" date="2015" name="Nature">
        <title>Complex archaea that bridge the gap between prokaryotes and eukaryotes.</title>
        <authorList>
            <person name="Spang A."/>
            <person name="Saw J.H."/>
            <person name="Jorgensen S.L."/>
            <person name="Zaremba-Niedzwiedzka K."/>
            <person name="Martijn J."/>
            <person name="Lind A.E."/>
            <person name="van Eijk R."/>
            <person name="Schleper C."/>
            <person name="Guy L."/>
            <person name="Ettema T.J."/>
        </authorList>
    </citation>
    <scope>NUCLEOTIDE SEQUENCE</scope>
</reference>
<name>A0A0F9UX95_9ZZZZ</name>
<evidence type="ECO:0000313" key="13">
    <source>
        <dbReference type="EMBL" id="KKN92122.1"/>
    </source>
</evidence>
<dbReference type="HAMAP" id="MF_00287">
    <property type="entry name" value="BdbC"/>
    <property type="match status" value="1"/>
</dbReference>
<sequence length="146" mass="16040">MMKAQEHPSANPWGLLLVVWLLAVISTLATLFIGEVMGKTPCVLCWYQRIFMFPLAPMLTIACYRSDFAVWKYALPLAVIGWGIALYHWLLFIAVIPESVKPCSAGTSCSGADMIIFGSVPLPLLSLAAFSAIALLLVLVRRRTLV</sequence>
<dbReference type="InterPro" id="IPR003752">
    <property type="entry name" value="DiS_bond_form_DsbB/BdbC"/>
</dbReference>
<gene>
    <name evidence="13" type="ORF">LCGC14_0211800</name>
</gene>
<keyword evidence="8 12" id="KW-0472">Membrane</keyword>
<feature type="transmembrane region" description="Helical" evidence="12">
    <location>
        <begin position="46"/>
        <end position="64"/>
    </location>
</feature>
<dbReference type="Gene3D" id="1.20.1550.10">
    <property type="entry name" value="DsbB-like"/>
    <property type="match status" value="1"/>
</dbReference>
<dbReference type="InterPro" id="IPR023380">
    <property type="entry name" value="DsbB-like_sf"/>
</dbReference>
<comment type="caution">
    <text evidence="13">The sequence shown here is derived from an EMBL/GenBank/DDBJ whole genome shotgun (WGS) entry which is preliminary data.</text>
</comment>
<feature type="transmembrane region" description="Helical" evidence="12">
    <location>
        <begin position="116"/>
        <end position="140"/>
    </location>
</feature>
<evidence type="ECO:0000256" key="3">
    <source>
        <dbReference type="ARBA" id="ARBA00022448"/>
    </source>
</evidence>
<feature type="transmembrane region" description="Helical" evidence="12">
    <location>
        <begin position="73"/>
        <end position="96"/>
    </location>
</feature>
<evidence type="ECO:0000256" key="8">
    <source>
        <dbReference type="ARBA" id="ARBA00023136"/>
    </source>
</evidence>
<dbReference type="PIRSF" id="PIRSF036659">
    <property type="entry name" value="BdbC"/>
    <property type="match status" value="1"/>
</dbReference>
<keyword evidence="4 12" id="KW-0812">Transmembrane</keyword>
<accession>A0A0F9UX95</accession>
<dbReference type="InterPro" id="IPR012187">
    <property type="entry name" value="Disulphide_bond_form_BdbC"/>
</dbReference>
<keyword evidence="9" id="KW-1015">Disulfide bond</keyword>
<evidence type="ECO:0000256" key="10">
    <source>
        <dbReference type="ARBA" id="ARBA00023186"/>
    </source>
</evidence>
<dbReference type="PANTHER" id="PTHR43469">
    <property type="entry name" value="DISULFIDE FORMATION PROTEIN-RELATED"/>
    <property type="match status" value="1"/>
</dbReference>
<proteinExistence type="inferred from homology"/>
<keyword evidence="7" id="KW-0560">Oxidoreductase</keyword>
<dbReference type="SUPFAM" id="SSF158442">
    <property type="entry name" value="DsbB-like"/>
    <property type="match status" value="1"/>
</dbReference>
<organism evidence="13">
    <name type="scientific">marine sediment metagenome</name>
    <dbReference type="NCBI Taxonomy" id="412755"/>
    <lineage>
        <taxon>unclassified sequences</taxon>
        <taxon>metagenomes</taxon>
        <taxon>ecological metagenomes</taxon>
    </lineage>
</organism>
<keyword evidence="6 12" id="KW-1133">Transmembrane helix</keyword>
<dbReference type="AlphaFoldDB" id="A0A0F9UX95"/>
<dbReference type="GO" id="GO:0006457">
    <property type="term" value="P:protein folding"/>
    <property type="evidence" value="ECO:0007669"/>
    <property type="project" value="InterPro"/>
</dbReference>
<comment type="subcellular location">
    <subcellularLocation>
        <location evidence="1">Membrane</location>
        <topology evidence="1">Multi-pass membrane protein</topology>
    </subcellularLocation>
</comment>
<evidence type="ECO:0000256" key="6">
    <source>
        <dbReference type="ARBA" id="ARBA00022989"/>
    </source>
</evidence>
<dbReference type="GO" id="GO:0016020">
    <property type="term" value="C:membrane"/>
    <property type="evidence" value="ECO:0007669"/>
    <property type="project" value="UniProtKB-SubCell"/>
</dbReference>
<keyword evidence="3" id="KW-0813">Transport</keyword>
<dbReference type="Pfam" id="PF02600">
    <property type="entry name" value="DsbB"/>
    <property type="match status" value="1"/>
</dbReference>
<evidence type="ECO:0000256" key="4">
    <source>
        <dbReference type="ARBA" id="ARBA00022692"/>
    </source>
</evidence>
<evidence type="ECO:0000256" key="5">
    <source>
        <dbReference type="ARBA" id="ARBA00022982"/>
    </source>
</evidence>
<evidence type="ECO:0000256" key="7">
    <source>
        <dbReference type="ARBA" id="ARBA00023002"/>
    </source>
</evidence>
<feature type="transmembrane region" description="Helical" evidence="12">
    <location>
        <begin position="12"/>
        <end position="34"/>
    </location>
</feature>
<evidence type="ECO:0000256" key="12">
    <source>
        <dbReference type="SAM" id="Phobius"/>
    </source>
</evidence>
<evidence type="ECO:0000256" key="2">
    <source>
        <dbReference type="ARBA" id="ARBA00007602"/>
    </source>
</evidence>
<dbReference type="GO" id="GO:0015035">
    <property type="term" value="F:protein-disulfide reductase activity"/>
    <property type="evidence" value="ECO:0007669"/>
    <property type="project" value="InterPro"/>
</dbReference>
<evidence type="ECO:0000256" key="11">
    <source>
        <dbReference type="ARBA" id="ARBA00023284"/>
    </source>
</evidence>
<dbReference type="EMBL" id="LAZR01000097">
    <property type="protein sequence ID" value="KKN92122.1"/>
    <property type="molecule type" value="Genomic_DNA"/>
</dbReference>
<comment type="similarity">
    <text evidence="2">Belongs to the DsbB family. BdbC subfamily.</text>
</comment>
<protein>
    <recommendedName>
        <fullName evidence="14">Disulfide bond formation protein DsbB</fullName>
    </recommendedName>
</protein>
<keyword evidence="11" id="KW-0676">Redox-active center</keyword>
<evidence type="ECO:0000256" key="9">
    <source>
        <dbReference type="ARBA" id="ARBA00023157"/>
    </source>
</evidence>
<dbReference type="PANTHER" id="PTHR43469:SF1">
    <property type="entry name" value="SPBETA PROPHAGE-DERIVED DISULFIDE BOND FORMATION PROTEIN B"/>
    <property type="match status" value="1"/>
</dbReference>
<keyword evidence="10" id="KW-0143">Chaperone</keyword>
<evidence type="ECO:0000256" key="1">
    <source>
        <dbReference type="ARBA" id="ARBA00004141"/>
    </source>
</evidence>